<reference evidence="5 6" key="1">
    <citation type="journal article" date="2014" name="Proc. Natl. Acad. Sci. U.S.A.">
        <title>Trajectory and genomic determinants of fungal-pathogen speciation and host adaptation.</title>
        <authorList>
            <person name="Hu X."/>
            <person name="Xiao G."/>
            <person name="Zheng P."/>
            <person name="Shang Y."/>
            <person name="Su Y."/>
            <person name="Zhang X."/>
            <person name="Liu X."/>
            <person name="Zhan S."/>
            <person name="St Leger R.J."/>
            <person name="Wang C."/>
        </authorList>
    </citation>
    <scope>NUCLEOTIDE SEQUENCE [LARGE SCALE GENOMIC DNA]</scope>
    <source>
        <strain evidence="5 6">ARSEF 977</strain>
    </source>
</reference>
<dbReference type="EMBL" id="AZNH01000026">
    <property type="protein sequence ID" value="KID85857.1"/>
    <property type="molecule type" value="Genomic_DNA"/>
</dbReference>
<keyword evidence="2 3" id="KW-0040">ANK repeat</keyword>
<sequence>MDPKSIASNTASLLALSIQVTAALHRHWDRHSTPIVDRLLYELARLRTTLTYLEESSLQSNIPIVVGELPWVFRTLKNVLVALGSKLFDDDEYGIEWQSSISDLQPCALPLSKQEAEAIFNDLQVQIARLRASYPSSLASIPDHSISRMPFKGLDRSPLWNACAEYNEIHAASRSNRVEGSGAWLLGDSKFRNWMESDSIDMSRHENVMYCFGRPGSGKTILASAVIDELKSLRHQSALGLAYFYLSYRNPTSVFSIVLTLIQQLYIQSPTLPTEVLALEHRDMPSVAELTGVLLSLVARFRKVFIVLDALDECSSEQRVGLDAFLGSLQSSQARLFVTSRPSHGLRDFDQCVNIHIIPSSADMSLFVRSKLSKLSERIATFSRAQESKIEEELVAMGSKHGIKVCLDLVRYNSSTKSVVFFHFSLQEHLEKVYKLNTELLIPSSVLAAACIRYLNALDLSSPALTTEQYLQRLHDHPFYEYAATNWGRLLMFDRNVDFEDPALELLMTDESRRLAVVEALFREDAEFSRDSQNKQVGMLHFITYFGLLQRASRPPSYLAKGDVSSHDFMGRTPIHIATMMGHAVALEALFALPELEGRDCIYEAITSADTLRKTVWHYAAEGGDVEVVRVLKKKLLFLDESAKPADIATRDDKGLTPLSYAAARGHLEVLQLLLQRGIYENETEDALQNAIHGRHTRIVKALLLHGVAPKYEHIAAASEMGSMDVIKLLLEYGAEIEGQGSGSGSALHKAAQADRAVILSNLIWNGASLEATDSKERTPLSIAVEHANLEATKALLEAGSNPDVHVLKRTSDNKTIRVKAAVWAAEHGRADIFNLLRRAGAECSEALFPAIKSGNTDIVRQLLVSGTMSELVEPQRAQAVSLAIERGNIEVARLLESWETGKSGQAQSK</sequence>
<dbReference type="SUPFAM" id="SSF52540">
    <property type="entry name" value="P-loop containing nucleoside triphosphate hydrolases"/>
    <property type="match status" value="1"/>
</dbReference>
<dbReference type="PROSITE" id="PS50297">
    <property type="entry name" value="ANK_REP_REGION"/>
    <property type="match status" value="2"/>
</dbReference>
<dbReference type="Gene3D" id="1.25.40.20">
    <property type="entry name" value="Ankyrin repeat-containing domain"/>
    <property type="match status" value="2"/>
</dbReference>
<dbReference type="InterPro" id="IPR002110">
    <property type="entry name" value="Ankyrin_rpt"/>
</dbReference>
<feature type="repeat" description="ANK" evidence="3">
    <location>
        <begin position="776"/>
        <end position="805"/>
    </location>
</feature>
<evidence type="ECO:0000259" key="4">
    <source>
        <dbReference type="PROSITE" id="PS50837"/>
    </source>
</evidence>
<name>A0A0B4H1H3_METGA</name>
<gene>
    <name evidence="5" type="ORF">MGU_06966</name>
</gene>
<dbReference type="PANTHER" id="PTHR24198">
    <property type="entry name" value="ANKYRIN REPEAT AND PROTEIN KINASE DOMAIN-CONTAINING PROTEIN"/>
    <property type="match status" value="1"/>
</dbReference>
<organism evidence="5 6">
    <name type="scientific">Metarhizium guizhouense (strain ARSEF 977)</name>
    <dbReference type="NCBI Taxonomy" id="1276136"/>
    <lineage>
        <taxon>Eukaryota</taxon>
        <taxon>Fungi</taxon>
        <taxon>Dikarya</taxon>
        <taxon>Ascomycota</taxon>
        <taxon>Pezizomycotina</taxon>
        <taxon>Sordariomycetes</taxon>
        <taxon>Hypocreomycetidae</taxon>
        <taxon>Hypocreales</taxon>
        <taxon>Clavicipitaceae</taxon>
        <taxon>Metarhizium</taxon>
    </lineage>
</organism>
<dbReference type="PROSITE" id="PS50837">
    <property type="entry name" value="NACHT"/>
    <property type="match status" value="1"/>
</dbReference>
<keyword evidence="1" id="KW-0677">Repeat</keyword>
<dbReference type="Pfam" id="PF12796">
    <property type="entry name" value="Ank_2"/>
    <property type="match status" value="2"/>
</dbReference>
<dbReference type="InterPro" id="IPR036770">
    <property type="entry name" value="Ankyrin_rpt-contain_sf"/>
</dbReference>
<dbReference type="OrthoDB" id="4772757at2759"/>
<dbReference type="InterPro" id="IPR027417">
    <property type="entry name" value="P-loop_NTPase"/>
</dbReference>
<evidence type="ECO:0000313" key="6">
    <source>
        <dbReference type="Proteomes" id="UP000031192"/>
    </source>
</evidence>
<evidence type="ECO:0000256" key="3">
    <source>
        <dbReference type="PROSITE-ProRule" id="PRU00023"/>
    </source>
</evidence>
<dbReference type="InterPro" id="IPR056884">
    <property type="entry name" value="NPHP3-like_N"/>
</dbReference>
<dbReference type="PANTHER" id="PTHR24198:SF165">
    <property type="entry name" value="ANKYRIN REPEAT-CONTAINING PROTEIN-RELATED"/>
    <property type="match status" value="1"/>
</dbReference>
<dbReference type="PROSITE" id="PS50088">
    <property type="entry name" value="ANK_REPEAT"/>
    <property type="match status" value="2"/>
</dbReference>
<keyword evidence="6" id="KW-1185">Reference proteome</keyword>
<proteinExistence type="predicted"/>
<dbReference type="SMART" id="SM00248">
    <property type="entry name" value="ANK"/>
    <property type="match status" value="7"/>
</dbReference>
<feature type="repeat" description="ANK" evidence="3">
    <location>
        <begin position="654"/>
        <end position="686"/>
    </location>
</feature>
<protein>
    <submittedName>
        <fullName evidence="5">Pfs, NACHT and Ankyrin domain protein</fullName>
    </submittedName>
</protein>
<evidence type="ECO:0000256" key="2">
    <source>
        <dbReference type="ARBA" id="ARBA00023043"/>
    </source>
</evidence>
<dbReference type="SUPFAM" id="SSF48403">
    <property type="entry name" value="Ankyrin repeat"/>
    <property type="match status" value="1"/>
</dbReference>
<dbReference type="Gene3D" id="3.40.50.300">
    <property type="entry name" value="P-loop containing nucleotide triphosphate hydrolases"/>
    <property type="match status" value="1"/>
</dbReference>
<dbReference type="Pfam" id="PF24883">
    <property type="entry name" value="NPHP3_N"/>
    <property type="match status" value="1"/>
</dbReference>
<dbReference type="AlphaFoldDB" id="A0A0B4H1H3"/>
<dbReference type="Proteomes" id="UP000031192">
    <property type="component" value="Unassembled WGS sequence"/>
</dbReference>
<evidence type="ECO:0000256" key="1">
    <source>
        <dbReference type="ARBA" id="ARBA00022737"/>
    </source>
</evidence>
<dbReference type="HOGENOM" id="CLU_005495_0_0_1"/>
<feature type="domain" description="NACHT" evidence="4">
    <location>
        <begin position="207"/>
        <end position="343"/>
    </location>
</feature>
<dbReference type="InterPro" id="IPR007111">
    <property type="entry name" value="NACHT_NTPase"/>
</dbReference>
<evidence type="ECO:0000313" key="5">
    <source>
        <dbReference type="EMBL" id="KID85857.1"/>
    </source>
</evidence>
<accession>A0A0B4H1H3</accession>
<comment type="caution">
    <text evidence="5">The sequence shown here is derived from an EMBL/GenBank/DDBJ whole genome shotgun (WGS) entry which is preliminary data.</text>
</comment>
<dbReference type="PRINTS" id="PR01415">
    <property type="entry name" value="ANKYRIN"/>
</dbReference>